<dbReference type="OrthoDB" id="1118723at2"/>
<dbReference type="AlphaFoldDB" id="A0A2N3HWU6"/>
<dbReference type="RefSeq" id="WP_101261756.1">
    <property type="nucleotide sequence ID" value="NZ_MVDD01000008.1"/>
</dbReference>
<name>A0A2N3HWU6_9BACT</name>
<evidence type="ECO:0000313" key="3">
    <source>
        <dbReference type="Proteomes" id="UP000233535"/>
    </source>
</evidence>
<reference evidence="2 3" key="1">
    <citation type="journal article" date="2017" name="Front. Microbiol.">
        <title>Labilibaculum manganireducens gen. nov., sp. nov. and Labilibaculum filiforme sp. nov., Novel Bacteroidetes Isolated from Subsurface Sediments of the Baltic Sea.</title>
        <authorList>
            <person name="Vandieken V."/>
            <person name="Marshall I.P."/>
            <person name="Niemann H."/>
            <person name="Engelen B."/>
            <person name="Cypionka H."/>
        </authorList>
    </citation>
    <scope>NUCLEOTIDE SEQUENCE [LARGE SCALE GENOMIC DNA]</scope>
    <source>
        <strain evidence="2 3">59.16B</strain>
    </source>
</reference>
<keyword evidence="3" id="KW-1185">Reference proteome</keyword>
<dbReference type="Proteomes" id="UP000233535">
    <property type="component" value="Unassembled WGS sequence"/>
</dbReference>
<gene>
    <name evidence="2" type="ORF">BZG02_12365</name>
</gene>
<evidence type="ECO:0000313" key="2">
    <source>
        <dbReference type="EMBL" id="PKQ62511.1"/>
    </source>
</evidence>
<feature type="transmembrane region" description="Helical" evidence="1">
    <location>
        <begin position="18"/>
        <end position="42"/>
    </location>
</feature>
<comment type="caution">
    <text evidence="2">The sequence shown here is derived from an EMBL/GenBank/DDBJ whole genome shotgun (WGS) entry which is preliminary data.</text>
</comment>
<accession>A0A2N3HWU6</accession>
<keyword evidence="1" id="KW-0472">Membrane</keyword>
<sequence length="266" mass="30655">MSEQKNHNSGSSHLLRNYIVYGVLIVMIGIALQYGIFSVIGVRQKMKMFDEQVDVVLLPLNEKHMDSVIVDLFQKKVFLETRFQMSKNDSISLSLNLKDSLLQLEMKGVVIKSTKITDFEVDEFLYQLKPATYQHLFGTQMKVKSYLSTISKAPIVVKKAPKDTTEAQAASAKIDSVKTEAVHWMLTLDKEIILKIEGSDEFSRSDWWNGQMFWFREDLNSFKNLKETIRFKVPEYYPEIRLVISEAEAKAIYRALPSKPFVGIRL</sequence>
<organism evidence="2 3">
    <name type="scientific">Labilibaculum filiforme</name>
    <dbReference type="NCBI Taxonomy" id="1940526"/>
    <lineage>
        <taxon>Bacteria</taxon>
        <taxon>Pseudomonadati</taxon>
        <taxon>Bacteroidota</taxon>
        <taxon>Bacteroidia</taxon>
        <taxon>Marinilabiliales</taxon>
        <taxon>Marinifilaceae</taxon>
        <taxon>Labilibaculum</taxon>
    </lineage>
</organism>
<protein>
    <submittedName>
        <fullName evidence="2">Uncharacterized protein</fullName>
    </submittedName>
</protein>
<keyword evidence="1" id="KW-1133">Transmembrane helix</keyword>
<dbReference type="EMBL" id="MVDD01000008">
    <property type="protein sequence ID" value="PKQ62511.1"/>
    <property type="molecule type" value="Genomic_DNA"/>
</dbReference>
<evidence type="ECO:0000256" key="1">
    <source>
        <dbReference type="SAM" id="Phobius"/>
    </source>
</evidence>
<keyword evidence="1" id="KW-0812">Transmembrane</keyword>
<proteinExistence type="predicted"/>